<dbReference type="PANTHER" id="PTHR30506:SF3">
    <property type="entry name" value="UPF0126 INNER MEMBRANE PROTEIN YADS-RELATED"/>
    <property type="match status" value="1"/>
</dbReference>
<dbReference type="GO" id="GO:0005886">
    <property type="term" value="C:plasma membrane"/>
    <property type="evidence" value="ECO:0007669"/>
    <property type="project" value="UniProtKB-SubCell"/>
</dbReference>
<accession>A0AAE3AF97</accession>
<protein>
    <submittedName>
        <fullName evidence="9">TRIC cation channel family protein</fullName>
    </submittedName>
</protein>
<keyword evidence="4 7" id="KW-0812">Transmembrane</keyword>
<dbReference type="Pfam" id="PF03458">
    <property type="entry name" value="Gly_transporter"/>
    <property type="match status" value="2"/>
</dbReference>
<organism evidence="9 10">
    <name type="scientific">Brotocaccenecus cirricatena</name>
    <dbReference type="NCBI Taxonomy" id="3064195"/>
    <lineage>
        <taxon>Bacteria</taxon>
        <taxon>Bacillati</taxon>
        <taxon>Bacillota</taxon>
        <taxon>Clostridia</taxon>
        <taxon>Eubacteriales</taxon>
        <taxon>Oscillospiraceae</taxon>
        <taxon>Brotocaccenecus</taxon>
    </lineage>
</organism>
<evidence type="ECO:0000313" key="9">
    <source>
        <dbReference type="EMBL" id="MCC2129928.1"/>
    </source>
</evidence>
<feature type="domain" description="Glycine transporter" evidence="8">
    <location>
        <begin position="99"/>
        <end position="175"/>
    </location>
</feature>
<comment type="caution">
    <text evidence="9">The sequence shown here is derived from an EMBL/GenBank/DDBJ whole genome shotgun (WGS) entry which is preliminary data.</text>
</comment>
<proteinExistence type="inferred from homology"/>
<evidence type="ECO:0000256" key="7">
    <source>
        <dbReference type="SAM" id="Phobius"/>
    </source>
</evidence>
<feature type="transmembrane region" description="Helical" evidence="7">
    <location>
        <begin position="99"/>
        <end position="120"/>
    </location>
</feature>
<evidence type="ECO:0000259" key="8">
    <source>
        <dbReference type="Pfam" id="PF03458"/>
    </source>
</evidence>
<feature type="transmembrane region" description="Helical" evidence="7">
    <location>
        <begin position="126"/>
        <end position="147"/>
    </location>
</feature>
<feature type="domain" description="Glycine transporter" evidence="8">
    <location>
        <begin position="8"/>
        <end position="80"/>
    </location>
</feature>
<dbReference type="AlphaFoldDB" id="A0AAE3AF97"/>
<evidence type="ECO:0000256" key="6">
    <source>
        <dbReference type="ARBA" id="ARBA00023136"/>
    </source>
</evidence>
<name>A0AAE3AF97_9FIRM</name>
<evidence type="ECO:0000256" key="2">
    <source>
        <dbReference type="ARBA" id="ARBA00008193"/>
    </source>
</evidence>
<comment type="subcellular location">
    <subcellularLocation>
        <location evidence="1">Cell membrane</location>
        <topology evidence="1">Multi-pass membrane protein</topology>
    </subcellularLocation>
</comment>
<evidence type="ECO:0000256" key="1">
    <source>
        <dbReference type="ARBA" id="ARBA00004651"/>
    </source>
</evidence>
<dbReference type="Proteomes" id="UP001199319">
    <property type="component" value="Unassembled WGS sequence"/>
</dbReference>
<dbReference type="EMBL" id="JAJEPW010000031">
    <property type="protein sequence ID" value="MCC2129928.1"/>
    <property type="molecule type" value="Genomic_DNA"/>
</dbReference>
<comment type="similarity">
    <text evidence="2">Belongs to the UPF0126 family.</text>
</comment>
<feature type="transmembrane region" description="Helical" evidence="7">
    <location>
        <begin position="66"/>
        <end position="87"/>
    </location>
</feature>
<evidence type="ECO:0000256" key="3">
    <source>
        <dbReference type="ARBA" id="ARBA00022475"/>
    </source>
</evidence>
<reference evidence="9" key="1">
    <citation type="submission" date="2021-10" db="EMBL/GenBank/DDBJ databases">
        <title>Anaerobic single-cell dispensing facilitates the cultivation of human gut bacteria.</title>
        <authorList>
            <person name="Afrizal A."/>
        </authorList>
    </citation>
    <scope>NUCLEOTIDE SEQUENCE</scope>
    <source>
        <strain evidence="9">CLA-AA-H272</strain>
    </source>
</reference>
<keyword evidence="5 7" id="KW-1133">Transmembrane helix</keyword>
<dbReference type="RefSeq" id="WP_302929170.1">
    <property type="nucleotide sequence ID" value="NZ_JAJEPW010000031.1"/>
</dbReference>
<feature type="transmembrane region" description="Helical" evidence="7">
    <location>
        <begin position="33"/>
        <end position="54"/>
    </location>
</feature>
<evidence type="ECO:0000256" key="4">
    <source>
        <dbReference type="ARBA" id="ARBA00022692"/>
    </source>
</evidence>
<feature type="transmembrane region" description="Helical" evidence="7">
    <location>
        <begin position="159"/>
        <end position="178"/>
    </location>
</feature>
<evidence type="ECO:0000313" key="10">
    <source>
        <dbReference type="Proteomes" id="UP001199319"/>
    </source>
</evidence>
<sequence length="213" mass="22671">MTDTVLFILEIVGTAVFAASGALAGLQRQLDAFGVVILGVCTACGGGVIRDLTLGITPPVMFCQPVYALVAMGVSALVFLPAVRHLLAVESRAYELVMLWLDSIGLGLFTVVGVQCAFQQAQDYNLFLLVFVGVITGVGGGVLRDVLSNQKPYIFVKHFYACPTLIGALLCALCWRHLGDIPSMLLGAAVILVLRLCAAHFRWGLPHAADLPE</sequence>
<dbReference type="PANTHER" id="PTHR30506">
    <property type="entry name" value="INNER MEMBRANE PROTEIN"/>
    <property type="match status" value="1"/>
</dbReference>
<feature type="transmembrane region" description="Helical" evidence="7">
    <location>
        <begin position="6"/>
        <end position="26"/>
    </location>
</feature>
<gene>
    <name evidence="9" type="ORF">LKD37_10465</name>
</gene>
<keyword evidence="10" id="KW-1185">Reference proteome</keyword>
<keyword evidence="3" id="KW-1003">Cell membrane</keyword>
<evidence type="ECO:0000256" key="5">
    <source>
        <dbReference type="ARBA" id="ARBA00022989"/>
    </source>
</evidence>
<dbReference type="InterPro" id="IPR005115">
    <property type="entry name" value="Gly_transporter"/>
</dbReference>
<keyword evidence="6 7" id="KW-0472">Membrane</keyword>
<feature type="transmembrane region" description="Helical" evidence="7">
    <location>
        <begin position="184"/>
        <end position="205"/>
    </location>
</feature>